<evidence type="ECO:0000256" key="6">
    <source>
        <dbReference type="ARBA" id="ARBA00023326"/>
    </source>
</evidence>
<keyword evidence="5 7" id="KW-0326">Glycosidase</keyword>
<evidence type="ECO:0000256" key="8">
    <source>
        <dbReference type="SAM" id="SignalP"/>
    </source>
</evidence>
<dbReference type="InterPro" id="IPR018087">
    <property type="entry name" value="Glyco_hydro_5_CS"/>
</dbReference>
<keyword evidence="11" id="KW-1185">Reference proteome</keyword>
<evidence type="ECO:0000256" key="5">
    <source>
        <dbReference type="ARBA" id="ARBA00023295"/>
    </source>
</evidence>
<dbReference type="Proteomes" id="UP000479335">
    <property type="component" value="Unassembled WGS sequence"/>
</dbReference>
<keyword evidence="3" id="KW-0136">Cellulose degradation</keyword>
<dbReference type="SUPFAM" id="SSF51445">
    <property type="entry name" value="(Trans)glycosidases"/>
    <property type="match status" value="1"/>
</dbReference>
<dbReference type="Gene3D" id="3.20.20.80">
    <property type="entry name" value="Glycosidases"/>
    <property type="match status" value="1"/>
</dbReference>
<keyword evidence="6" id="KW-0624">Polysaccharide degradation</keyword>
<gene>
    <name evidence="10" type="ORF">GTP46_00430</name>
</gene>
<dbReference type="GO" id="GO:0008422">
    <property type="term" value="F:beta-glucosidase activity"/>
    <property type="evidence" value="ECO:0007669"/>
    <property type="project" value="TreeGrafter"/>
</dbReference>
<dbReference type="Pfam" id="PF00150">
    <property type="entry name" value="Cellulase"/>
    <property type="match status" value="1"/>
</dbReference>
<dbReference type="InterPro" id="IPR050386">
    <property type="entry name" value="Glycosyl_hydrolase_5"/>
</dbReference>
<organism evidence="10 11">
    <name type="scientific">Duganella flavida</name>
    <dbReference type="NCBI Taxonomy" id="2692175"/>
    <lineage>
        <taxon>Bacteria</taxon>
        <taxon>Pseudomonadati</taxon>
        <taxon>Pseudomonadota</taxon>
        <taxon>Betaproteobacteria</taxon>
        <taxon>Burkholderiales</taxon>
        <taxon>Oxalobacteraceae</taxon>
        <taxon>Telluria group</taxon>
        <taxon>Duganella</taxon>
    </lineage>
</organism>
<evidence type="ECO:0000256" key="4">
    <source>
        <dbReference type="ARBA" id="ARBA00023277"/>
    </source>
</evidence>
<keyword evidence="4" id="KW-0119">Carbohydrate metabolism</keyword>
<evidence type="ECO:0000256" key="7">
    <source>
        <dbReference type="RuleBase" id="RU361153"/>
    </source>
</evidence>
<dbReference type="EMBL" id="WWCN01000001">
    <property type="protein sequence ID" value="MYM21114.1"/>
    <property type="molecule type" value="Genomic_DNA"/>
</dbReference>
<sequence length="419" mass="44883">MTASALAMMLGACGGSGGTAAAASTSTSAPPPVVTPSSGTCSNAVTVPPYQTKTSLPFCASLSTAAAGSDGVGAENGKACQQRSGFDIVAEMGAGWNLGNTLDASGNTASSLADETFWGNPVTTKANIDALKKAGFSSLRLPVSWDDHISGEGKVIDRVWLDRVEEVANYALANDMLVIVNIHHNKGWEMPTLANEAVAKEVLTKLWTQIAARFKPYEYRLIFEVMNEPRVTVDGVDDWGGKAEYYDVLNRLNATALATIRASGGNNARRLVMLPTYAAAPGEQQLNGLLLPNDKMVALSTHAYSPYDFALNQKGSAVFTGQAELDALFQRLNTRYVQKGTPVIMGEWASTDKNNAAERVKHAQYFARGARLAGIPTLWWDNGNLNWSATSTDVMGIFDRRTNSFTHQDIVDAIMCSVK</sequence>
<evidence type="ECO:0000259" key="9">
    <source>
        <dbReference type="Pfam" id="PF00150"/>
    </source>
</evidence>
<dbReference type="PANTHER" id="PTHR31297:SF41">
    <property type="entry name" value="ENDOGLUCANASE, PUTATIVE (AFU_ORTHOLOGUE AFUA_5G01830)-RELATED"/>
    <property type="match status" value="1"/>
</dbReference>
<evidence type="ECO:0000256" key="3">
    <source>
        <dbReference type="ARBA" id="ARBA00023001"/>
    </source>
</evidence>
<evidence type="ECO:0000256" key="1">
    <source>
        <dbReference type="ARBA" id="ARBA00005641"/>
    </source>
</evidence>
<dbReference type="GO" id="GO:0030245">
    <property type="term" value="P:cellulose catabolic process"/>
    <property type="evidence" value="ECO:0007669"/>
    <property type="project" value="UniProtKB-KW"/>
</dbReference>
<dbReference type="InterPro" id="IPR001547">
    <property type="entry name" value="Glyco_hydro_5"/>
</dbReference>
<reference evidence="10 11" key="1">
    <citation type="submission" date="2019-12" db="EMBL/GenBank/DDBJ databases">
        <title>Novel species isolated from a subtropical stream in China.</title>
        <authorList>
            <person name="Lu H."/>
        </authorList>
    </citation>
    <scope>NUCLEOTIDE SEQUENCE [LARGE SCALE GENOMIC DNA]</scope>
    <source>
        <strain evidence="10 11">FT135W</strain>
    </source>
</reference>
<evidence type="ECO:0000256" key="2">
    <source>
        <dbReference type="ARBA" id="ARBA00022801"/>
    </source>
</evidence>
<feature type="chain" id="PRO_5026865425" evidence="8">
    <location>
        <begin position="23"/>
        <end position="419"/>
    </location>
</feature>
<dbReference type="AlphaFoldDB" id="A0A6L8K558"/>
<feature type="domain" description="Glycoside hydrolase family 5" evidence="9">
    <location>
        <begin position="103"/>
        <end position="384"/>
    </location>
</feature>
<accession>A0A6L8K558</accession>
<dbReference type="PANTHER" id="PTHR31297">
    <property type="entry name" value="GLUCAN ENDO-1,6-BETA-GLUCOSIDASE B"/>
    <property type="match status" value="1"/>
</dbReference>
<keyword evidence="8" id="KW-0732">Signal</keyword>
<keyword evidence="2 7" id="KW-0378">Hydrolase</keyword>
<dbReference type="GO" id="GO:0009986">
    <property type="term" value="C:cell surface"/>
    <property type="evidence" value="ECO:0007669"/>
    <property type="project" value="TreeGrafter"/>
</dbReference>
<dbReference type="GO" id="GO:0005576">
    <property type="term" value="C:extracellular region"/>
    <property type="evidence" value="ECO:0007669"/>
    <property type="project" value="TreeGrafter"/>
</dbReference>
<protein>
    <submittedName>
        <fullName evidence="10">Cellulase family glycosylhydrolase</fullName>
    </submittedName>
</protein>
<evidence type="ECO:0000313" key="10">
    <source>
        <dbReference type="EMBL" id="MYM21114.1"/>
    </source>
</evidence>
<proteinExistence type="inferred from homology"/>
<dbReference type="RefSeq" id="WP_161004677.1">
    <property type="nucleotide sequence ID" value="NZ_WWCN01000001.1"/>
</dbReference>
<comment type="caution">
    <text evidence="10">The sequence shown here is derived from an EMBL/GenBank/DDBJ whole genome shotgun (WGS) entry which is preliminary data.</text>
</comment>
<dbReference type="PROSITE" id="PS00659">
    <property type="entry name" value="GLYCOSYL_HYDROL_F5"/>
    <property type="match status" value="1"/>
</dbReference>
<feature type="signal peptide" evidence="8">
    <location>
        <begin position="1"/>
        <end position="22"/>
    </location>
</feature>
<dbReference type="InterPro" id="IPR017853">
    <property type="entry name" value="GH"/>
</dbReference>
<comment type="similarity">
    <text evidence="1 7">Belongs to the glycosyl hydrolase 5 (cellulase A) family.</text>
</comment>
<evidence type="ECO:0000313" key="11">
    <source>
        <dbReference type="Proteomes" id="UP000479335"/>
    </source>
</evidence>
<name>A0A6L8K558_9BURK</name>